<feature type="compositionally biased region" description="Polar residues" evidence="1">
    <location>
        <begin position="383"/>
        <end position="393"/>
    </location>
</feature>
<dbReference type="EMBL" id="KV441562">
    <property type="protein sequence ID" value="OAF99235.1"/>
    <property type="molecule type" value="Genomic_DNA"/>
</dbReference>
<feature type="compositionally biased region" description="Basic and acidic residues" evidence="1">
    <location>
        <begin position="141"/>
        <end position="153"/>
    </location>
</feature>
<protein>
    <submittedName>
        <fullName evidence="3">Uncharacterized protein</fullName>
    </submittedName>
</protein>
<dbReference type="Proteomes" id="UP000077069">
    <property type="component" value="Unassembled WGS sequence"/>
</dbReference>
<evidence type="ECO:0000256" key="1">
    <source>
        <dbReference type="SAM" id="MobiDB-lite"/>
    </source>
</evidence>
<name>A0A177BVU9_9PLEO</name>
<feature type="region of interest" description="Disordered" evidence="1">
    <location>
        <begin position="363"/>
        <end position="393"/>
    </location>
</feature>
<feature type="transmembrane region" description="Helical" evidence="2">
    <location>
        <begin position="6"/>
        <end position="28"/>
    </location>
</feature>
<reference evidence="3 4" key="1">
    <citation type="submission" date="2016-05" db="EMBL/GenBank/DDBJ databases">
        <title>Comparative analysis of secretome profiles of manganese(II)-oxidizing ascomycete fungi.</title>
        <authorList>
            <consortium name="DOE Joint Genome Institute"/>
            <person name="Zeiner C.A."/>
            <person name="Purvine S.O."/>
            <person name="Zink E.M."/>
            <person name="Wu S."/>
            <person name="Pasa-Tolic L."/>
            <person name="Chaput D.L."/>
            <person name="Haridas S."/>
            <person name="Grigoriev I.V."/>
            <person name="Santelli C.M."/>
            <person name="Hansel C.M."/>
        </authorList>
    </citation>
    <scope>NUCLEOTIDE SEQUENCE [LARGE SCALE GENOMIC DNA]</scope>
    <source>
        <strain evidence="3 4">AP3s5-JAC2a</strain>
    </source>
</reference>
<keyword evidence="2" id="KW-1133">Transmembrane helix</keyword>
<dbReference type="OrthoDB" id="3798784at2759"/>
<dbReference type="InParanoid" id="A0A177BVU9"/>
<accession>A0A177BVU9</accession>
<dbReference type="GeneID" id="28766926"/>
<feature type="compositionally biased region" description="Low complexity" evidence="1">
    <location>
        <begin position="298"/>
        <end position="307"/>
    </location>
</feature>
<keyword evidence="2" id="KW-0472">Membrane</keyword>
<sequence>MSTVTLAITISVAVIFGVTLLWVAIYYLHQYVHRECCKIRDFFKSLVWTIPKQEDYAHERGESTLRHGTPDEWVREEERRRTSEIEWERVERDVEERKRERDVRKRVKIRKKVDEWEDSDKMGTDGTADFISKTNMPPSSRRREIEEGPERRGGQRVLLQPCVPAYVAAFVPVLRSYGTPYMPAVLSPPMFPLVTELEERDDGQFVEHGLPPPLPYANEIEEEQDFLSQPHLDVEERMSPIAEADQDVVSASVNEQSASKQQRGDGDFIVIADEYPTYVRERMEERRQEMDKSRAVDSSSSGSYSSSAYEEVPRGPIPTATQRPTFHFPQIPWRTHPPDIPRSYPSQWMPPVEPLPGDLLMYPPYANMGRNSRRERGDGKPGLTSSNTPPCPV</sequence>
<organism evidence="3 4">
    <name type="scientific">Paraphaeosphaeria sporulosa</name>
    <dbReference type="NCBI Taxonomy" id="1460663"/>
    <lineage>
        <taxon>Eukaryota</taxon>
        <taxon>Fungi</taxon>
        <taxon>Dikarya</taxon>
        <taxon>Ascomycota</taxon>
        <taxon>Pezizomycotina</taxon>
        <taxon>Dothideomycetes</taxon>
        <taxon>Pleosporomycetidae</taxon>
        <taxon>Pleosporales</taxon>
        <taxon>Massarineae</taxon>
        <taxon>Didymosphaeriaceae</taxon>
        <taxon>Paraphaeosphaeria</taxon>
    </lineage>
</organism>
<evidence type="ECO:0000313" key="4">
    <source>
        <dbReference type="Proteomes" id="UP000077069"/>
    </source>
</evidence>
<keyword evidence="2" id="KW-0812">Transmembrane</keyword>
<evidence type="ECO:0000256" key="2">
    <source>
        <dbReference type="SAM" id="Phobius"/>
    </source>
</evidence>
<feature type="region of interest" description="Disordered" evidence="1">
    <location>
        <begin position="118"/>
        <end position="153"/>
    </location>
</feature>
<feature type="compositionally biased region" description="Basic and acidic residues" evidence="1">
    <location>
        <begin position="283"/>
        <end position="295"/>
    </location>
</feature>
<feature type="region of interest" description="Disordered" evidence="1">
    <location>
        <begin position="283"/>
        <end position="332"/>
    </location>
</feature>
<proteinExistence type="predicted"/>
<evidence type="ECO:0000313" key="3">
    <source>
        <dbReference type="EMBL" id="OAF99235.1"/>
    </source>
</evidence>
<dbReference type="RefSeq" id="XP_018029601.1">
    <property type="nucleotide sequence ID" value="XM_018183440.1"/>
</dbReference>
<keyword evidence="4" id="KW-1185">Reference proteome</keyword>
<dbReference type="AlphaFoldDB" id="A0A177BVU9"/>
<gene>
    <name evidence="3" type="ORF">CC84DRAFT_1222937</name>
</gene>